<dbReference type="EMBL" id="VTXC01000005">
    <property type="protein sequence ID" value="NOH70226.1"/>
    <property type="molecule type" value="Genomic_DNA"/>
</dbReference>
<organism evidence="6 7">
    <name type="scientific">Vibrio pectenicida</name>
    <dbReference type="NCBI Taxonomy" id="62763"/>
    <lineage>
        <taxon>Bacteria</taxon>
        <taxon>Pseudomonadati</taxon>
        <taxon>Pseudomonadota</taxon>
        <taxon>Gammaproteobacteria</taxon>
        <taxon>Vibrionales</taxon>
        <taxon>Vibrionaceae</taxon>
        <taxon>Vibrio</taxon>
    </lineage>
</organism>
<keyword evidence="3" id="KW-0812">Transmembrane</keyword>
<keyword evidence="2" id="KW-0597">Phosphoprotein</keyword>
<keyword evidence="1" id="KW-0902">Two-component regulatory system</keyword>
<sequence length="417" mass="47002">MEGKAIKLVWLVMVIWILGMMTLMFAYRSSVVTMNQVNELSNSIDELKYAMFEEPSYRVNQTDDQALKLQLIHALRLQMSVTYEQNWLAFDMGQLLYTTDLFVEQMKTFLDNELELVTLVDQIQTLRTKYQKDSKLSDYYAQLGTNVLSALFSSNQSNPQVFRELDQVYAQSEKLPALQKKHLQQLLSKTSSLLGSYAQGNYAIEKIMNNSIYSQIALVESEFQAQQNQLVLSGLVLSGLCLLVMLGVSYRISAGQPELNRSECEQQEPEQVEEQVIEKKQVIESQEVEPINESETVPVQNDEQVIDLEAMLESLGGDHESVCMLLQVFVDDHTGDAEKIAELLDDSPEEALRKAHSLKGVGGNLGAVKLREAAGKVEQAIKDGTGSVSDLLDELKLRLDKAIDEAQEFLNQQQDDE</sequence>
<protein>
    <submittedName>
        <fullName evidence="6">Hpt domain-containing protein</fullName>
    </submittedName>
</protein>
<dbReference type="Pfam" id="PF01627">
    <property type="entry name" value="Hpt"/>
    <property type="match status" value="1"/>
</dbReference>
<keyword evidence="3" id="KW-0472">Membrane</keyword>
<evidence type="ECO:0000313" key="8">
    <source>
        <dbReference type="Proteomes" id="UP000565719"/>
    </source>
</evidence>
<dbReference type="Proteomes" id="UP000269041">
    <property type="component" value="Unassembled WGS sequence"/>
</dbReference>
<dbReference type="InterPro" id="IPR036641">
    <property type="entry name" value="HPT_dom_sf"/>
</dbReference>
<dbReference type="GO" id="GO:0004672">
    <property type="term" value="F:protein kinase activity"/>
    <property type="evidence" value="ECO:0007669"/>
    <property type="project" value="UniProtKB-ARBA"/>
</dbReference>
<dbReference type="Proteomes" id="UP000565719">
    <property type="component" value="Unassembled WGS sequence"/>
</dbReference>
<evidence type="ECO:0000256" key="1">
    <source>
        <dbReference type="ARBA" id="ARBA00023012"/>
    </source>
</evidence>
<keyword evidence="7" id="KW-1185">Reference proteome</keyword>
<accession>A0A427U5D9</accession>
<feature type="modified residue" description="Phosphohistidine" evidence="2">
    <location>
        <position position="356"/>
    </location>
</feature>
<dbReference type="SUPFAM" id="SSF47226">
    <property type="entry name" value="Histidine-containing phosphotransfer domain, HPT domain"/>
    <property type="match status" value="1"/>
</dbReference>
<evidence type="ECO:0000313" key="7">
    <source>
        <dbReference type="Proteomes" id="UP000269041"/>
    </source>
</evidence>
<reference evidence="5 8" key="2">
    <citation type="submission" date="2019-09" db="EMBL/GenBank/DDBJ databases">
        <title>Draft genome sequencing and comparative genomics of hatchery-associated Vibrios.</title>
        <authorList>
            <person name="Kehlet-Delgado H."/>
            <person name="Mueller R.S."/>
        </authorList>
    </citation>
    <scope>NUCLEOTIDE SEQUENCE [LARGE SCALE GENOMIC DNA]</scope>
    <source>
        <strain evidence="5 8">99-46-Y</strain>
    </source>
</reference>
<dbReference type="AlphaFoldDB" id="A0A427U5D9"/>
<keyword evidence="3" id="KW-1133">Transmembrane helix</keyword>
<comment type="caution">
    <text evidence="6">The sequence shown here is derived from an EMBL/GenBank/DDBJ whole genome shotgun (WGS) entry which is preliminary data.</text>
</comment>
<reference evidence="6 7" key="1">
    <citation type="submission" date="2018-12" db="EMBL/GenBank/DDBJ databases">
        <title>Genomic taxonomy of the Vibrionaceae family.</title>
        <authorList>
            <person name="Gomez-Gil B."/>
            <person name="Enciso-Ibarra K."/>
        </authorList>
    </citation>
    <scope>NUCLEOTIDE SEQUENCE [LARGE SCALE GENOMIC DNA]</scope>
    <source>
        <strain evidence="6 7">CAIM 594</strain>
    </source>
</reference>
<feature type="domain" description="HPt" evidence="4">
    <location>
        <begin position="318"/>
        <end position="413"/>
    </location>
</feature>
<proteinExistence type="predicted"/>
<dbReference type="RefSeq" id="WP_125320355.1">
    <property type="nucleotide sequence ID" value="NZ_AP024889.1"/>
</dbReference>
<dbReference type="Gene3D" id="1.20.120.160">
    <property type="entry name" value="HPT domain"/>
    <property type="match status" value="1"/>
</dbReference>
<evidence type="ECO:0000313" key="5">
    <source>
        <dbReference type="EMBL" id="NOH70226.1"/>
    </source>
</evidence>
<evidence type="ECO:0000256" key="2">
    <source>
        <dbReference type="PROSITE-ProRule" id="PRU00110"/>
    </source>
</evidence>
<feature type="transmembrane region" description="Helical" evidence="3">
    <location>
        <begin position="230"/>
        <end position="252"/>
    </location>
</feature>
<dbReference type="OrthoDB" id="5913787at2"/>
<dbReference type="CDD" id="cd00088">
    <property type="entry name" value="HPT"/>
    <property type="match status" value="1"/>
</dbReference>
<dbReference type="EMBL" id="RSFA01000019">
    <property type="protein sequence ID" value="RSD31937.1"/>
    <property type="molecule type" value="Genomic_DNA"/>
</dbReference>
<evidence type="ECO:0000256" key="3">
    <source>
        <dbReference type="SAM" id="Phobius"/>
    </source>
</evidence>
<dbReference type="InterPro" id="IPR008207">
    <property type="entry name" value="Sig_transdc_His_kin_Hpt_dom"/>
</dbReference>
<dbReference type="PROSITE" id="PS50894">
    <property type="entry name" value="HPT"/>
    <property type="match status" value="1"/>
</dbReference>
<feature type="transmembrane region" description="Helical" evidence="3">
    <location>
        <begin position="7"/>
        <end position="27"/>
    </location>
</feature>
<dbReference type="SMART" id="SM00073">
    <property type="entry name" value="HPT"/>
    <property type="match status" value="1"/>
</dbReference>
<dbReference type="GO" id="GO:0000160">
    <property type="term" value="P:phosphorelay signal transduction system"/>
    <property type="evidence" value="ECO:0007669"/>
    <property type="project" value="UniProtKB-KW"/>
</dbReference>
<evidence type="ECO:0000259" key="4">
    <source>
        <dbReference type="PROSITE" id="PS50894"/>
    </source>
</evidence>
<name>A0A427U5D9_9VIBR</name>
<evidence type="ECO:0000313" key="6">
    <source>
        <dbReference type="EMBL" id="RSD31937.1"/>
    </source>
</evidence>
<gene>
    <name evidence="6" type="ORF">EJA03_06115</name>
    <name evidence="5" type="ORF">F0225_02565</name>
</gene>